<sequence length="112" mass="13257">MEEVKIQLVREEVDKLFEECSHQSEVVVSLYRMVYPDYDQIKKVEGWPSISKQTSEYLFKKFITFDKKYHPAVFSGGLWMNNGFSTCHELTLEDFEVIPAPVEYYKEGEEDE</sequence>
<gene>
    <name evidence="1" type="ORF">LCGC14_2263800</name>
</gene>
<proteinExistence type="predicted"/>
<comment type="caution">
    <text evidence="1">The sequence shown here is derived from an EMBL/GenBank/DDBJ whole genome shotgun (WGS) entry which is preliminary data.</text>
</comment>
<reference evidence="1" key="1">
    <citation type="journal article" date="2015" name="Nature">
        <title>Complex archaea that bridge the gap between prokaryotes and eukaryotes.</title>
        <authorList>
            <person name="Spang A."/>
            <person name="Saw J.H."/>
            <person name="Jorgensen S.L."/>
            <person name="Zaremba-Niedzwiedzka K."/>
            <person name="Martijn J."/>
            <person name="Lind A.E."/>
            <person name="van Eijk R."/>
            <person name="Schleper C."/>
            <person name="Guy L."/>
            <person name="Ettema T.J."/>
        </authorList>
    </citation>
    <scope>NUCLEOTIDE SEQUENCE</scope>
</reference>
<dbReference type="EMBL" id="LAZR01031141">
    <property type="protein sequence ID" value="KKL54599.1"/>
    <property type="molecule type" value="Genomic_DNA"/>
</dbReference>
<protein>
    <submittedName>
        <fullName evidence="1">Uncharacterized protein</fullName>
    </submittedName>
</protein>
<name>A0A0F9CZ52_9ZZZZ</name>
<organism evidence="1">
    <name type="scientific">marine sediment metagenome</name>
    <dbReference type="NCBI Taxonomy" id="412755"/>
    <lineage>
        <taxon>unclassified sequences</taxon>
        <taxon>metagenomes</taxon>
        <taxon>ecological metagenomes</taxon>
    </lineage>
</organism>
<dbReference type="AlphaFoldDB" id="A0A0F9CZ52"/>
<evidence type="ECO:0000313" key="1">
    <source>
        <dbReference type="EMBL" id="KKL54599.1"/>
    </source>
</evidence>
<accession>A0A0F9CZ52</accession>